<evidence type="ECO:0000256" key="1">
    <source>
        <dbReference type="SAM" id="MobiDB-lite"/>
    </source>
</evidence>
<proteinExistence type="predicted"/>
<organism evidence="2 3">
    <name type="scientific">Streptosporangium brasiliense</name>
    <dbReference type="NCBI Taxonomy" id="47480"/>
    <lineage>
        <taxon>Bacteria</taxon>
        <taxon>Bacillati</taxon>
        <taxon>Actinomycetota</taxon>
        <taxon>Actinomycetes</taxon>
        <taxon>Streptosporangiales</taxon>
        <taxon>Streptosporangiaceae</taxon>
        <taxon>Streptosporangium</taxon>
    </lineage>
</organism>
<dbReference type="RefSeq" id="WP_306868392.1">
    <property type="nucleotide sequence ID" value="NZ_JAUSRB010000002.1"/>
</dbReference>
<dbReference type="Proteomes" id="UP001230426">
    <property type="component" value="Unassembled WGS sequence"/>
</dbReference>
<sequence>MNDAARPCPRPAVGRLRDTLGGDPDAVNGNTVELHTHVVHGDLLLHPVTSGLWLAKRHRRRLVGPALPTVQDAAAPAPACRLSSA</sequence>
<evidence type="ECO:0000313" key="3">
    <source>
        <dbReference type="Proteomes" id="UP001230426"/>
    </source>
</evidence>
<dbReference type="EMBL" id="JAUSRB010000002">
    <property type="protein sequence ID" value="MDP9867094.1"/>
    <property type="molecule type" value="Genomic_DNA"/>
</dbReference>
<protein>
    <submittedName>
        <fullName evidence="2">Uncharacterized protein</fullName>
    </submittedName>
</protein>
<comment type="caution">
    <text evidence="2">The sequence shown here is derived from an EMBL/GenBank/DDBJ whole genome shotgun (WGS) entry which is preliminary data.</text>
</comment>
<accession>A0ABT9REG1</accession>
<gene>
    <name evidence="2" type="ORF">J2S55_006360</name>
</gene>
<reference evidence="2 3" key="1">
    <citation type="submission" date="2023-07" db="EMBL/GenBank/DDBJ databases">
        <title>Sequencing the genomes of 1000 actinobacteria strains.</title>
        <authorList>
            <person name="Klenk H.-P."/>
        </authorList>
    </citation>
    <scope>NUCLEOTIDE SEQUENCE [LARGE SCALE GENOMIC DNA]</scope>
    <source>
        <strain evidence="2 3">DSM 44109</strain>
    </source>
</reference>
<name>A0ABT9REG1_9ACTN</name>
<feature type="region of interest" description="Disordered" evidence="1">
    <location>
        <begin position="1"/>
        <end position="28"/>
    </location>
</feature>
<keyword evidence="3" id="KW-1185">Reference proteome</keyword>
<evidence type="ECO:0000313" key="2">
    <source>
        <dbReference type="EMBL" id="MDP9867094.1"/>
    </source>
</evidence>